<dbReference type="GO" id="GO:0017122">
    <property type="term" value="C:protein N-acetylglucosaminyltransferase complex"/>
    <property type="evidence" value="ECO:0007669"/>
    <property type="project" value="UniProtKB-ARBA"/>
</dbReference>
<comment type="catalytic activity">
    <reaction evidence="10">
        <text>L-seryl-[protein] + UDP-N-acetyl-alpha-D-glucosamine = 3-O-[N-acetyl-alpha-D-glucosaminyl]-L-seryl-[protein] + UDP + H(+)</text>
        <dbReference type="Rhea" id="RHEA:59872"/>
        <dbReference type="Rhea" id="RHEA-COMP:9863"/>
        <dbReference type="Rhea" id="RHEA-COMP:15471"/>
        <dbReference type="ChEBI" id="CHEBI:15378"/>
        <dbReference type="ChEBI" id="CHEBI:29999"/>
        <dbReference type="ChEBI" id="CHEBI:57705"/>
        <dbReference type="ChEBI" id="CHEBI:58223"/>
        <dbReference type="ChEBI" id="CHEBI:143279"/>
    </reaction>
</comment>
<dbReference type="Pfam" id="PF00534">
    <property type="entry name" value="Glycos_transf_1"/>
    <property type="match status" value="1"/>
</dbReference>
<dbReference type="PANTHER" id="PTHR12526:SF629">
    <property type="entry name" value="TEICHURONIC ACID BIOSYNTHESIS GLYCOSYLTRANSFERASE TUAH-RELATED"/>
    <property type="match status" value="1"/>
</dbReference>
<evidence type="ECO:0000256" key="4">
    <source>
        <dbReference type="ARBA" id="ARBA00022475"/>
    </source>
</evidence>
<keyword evidence="4" id="KW-1003">Cell membrane</keyword>
<dbReference type="PANTHER" id="PTHR12526">
    <property type="entry name" value="GLYCOSYLTRANSFERASE"/>
    <property type="match status" value="1"/>
</dbReference>
<sequence>MKVYSVNKGVGFASSGVEYAQKYRKELFENFDYNDYYIFLNYLSKNITVYTDLLGYKNEQIIWIYNYLSHRTAQKSSYTVEMFIEALGAEHYEVLSQSESSIEIKVSNTQRYKLWLLEPNLIDRVDYIVNGSLVHVSHYDESLNNVEDYVQGKLVKRTFYDCQGEKSYEQFYDKNEIKVTYIDQQILFGKMAFYQYFFQQLQLEKKDAVIIDRPLDVVEGILPLLVHQVRLFSVVHAEHYNESLSKGNHILWNNNYEYIFEHADAFEAIIVATNRQNQILSQQLRKKTAIKTIPVGYINSISRKRSYKPFSLITASRLATEKHIDVLIKAVAIAKEVIPELTLDIYGEGGERKKLEEIIQKLEVEDSVKLCGHQNLDEIYSGYSAYVSASTSEGFGLSLLEALGAGLPMIGVDVEYGNREFIENGKNGILFERVSLNEMPEVLAKAIISFYEAHLDHSGRNISKQKAKAYLKNNVAKSWENLLEKGKK</sequence>
<dbReference type="SUPFAM" id="SSF53756">
    <property type="entry name" value="UDP-Glycosyltransferase/glycogen phosphorylase"/>
    <property type="match status" value="1"/>
</dbReference>
<dbReference type="GO" id="GO:0016757">
    <property type="term" value="F:glycosyltransferase activity"/>
    <property type="evidence" value="ECO:0007669"/>
    <property type="project" value="UniProtKB-KW"/>
</dbReference>
<keyword evidence="7 12" id="KW-0808">Transferase</keyword>
<dbReference type="AlphaFoldDB" id="A0A7X1Z7H8"/>
<name>A0A7X1Z7H8_9LACT</name>
<dbReference type="EMBL" id="WITJ01000004">
    <property type="protein sequence ID" value="MQW39087.1"/>
    <property type="molecule type" value="Genomic_DNA"/>
</dbReference>
<evidence type="ECO:0000256" key="10">
    <source>
        <dbReference type="ARBA" id="ARBA00052053"/>
    </source>
</evidence>
<evidence type="ECO:0000256" key="6">
    <source>
        <dbReference type="ARBA" id="ARBA00022676"/>
    </source>
</evidence>
<evidence type="ECO:0000256" key="8">
    <source>
        <dbReference type="ARBA" id="ARBA00022741"/>
    </source>
</evidence>
<evidence type="ECO:0000256" key="3">
    <source>
        <dbReference type="ARBA" id="ARBA00009481"/>
    </source>
</evidence>
<dbReference type="OrthoDB" id="9765175at2"/>
<organism evidence="12 13">
    <name type="scientific">Lactococcus hircilactis</name>
    <dbReference type="NCBI Taxonomy" id="1494462"/>
    <lineage>
        <taxon>Bacteria</taxon>
        <taxon>Bacillati</taxon>
        <taxon>Bacillota</taxon>
        <taxon>Bacilli</taxon>
        <taxon>Lactobacillales</taxon>
        <taxon>Streptococcaceae</taxon>
        <taxon>Lactococcus</taxon>
    </lineage>
</organism>
<evidence type="ECO:0000256" key="9">
    <source>
        <dbReference type="ARBA" id="ARBA00023136"/>
    </source>
</evidence>
<dbReference type="RefSeq" id="WP_153495762.1">
    <property type="nucleotide sequence ID" value="NZ_CBCRWP010000014.1"/>
</dbReference>
<proteinExistence type="inferred from homology"/>
<evidence type="ECO:0000256" key="1">
    <source>
        <dbReference type="ARBA" id="ARBA00004202"/>
    </source>
</evidence>
<keyword evidence="8" id="KW-0547">Nucleotide-binding</keyword>
<evidence type="ECO:0000313" key="13">
    <source>
        <dbReference type="Proteomes" id="UP000439550"/>
    </source>
</evidence>
<protein>
    <submittedName>
        <fullName evidence="12">Glycosyltransferase</fullName>
    </submittedName>
</protein>
<keyword evidence="6" id="KW-0328">Glycosyltransferase</keyword>
<evidence type="ECO:0000259" key="11">
    <source>
        <dbReference type="Pfam" id="PF00534"/>
    </source>
</evidence>
<evidence type="ECO:0000256" key="7">
    <source>
        <dbReference type="ARBA" id="ARBA00022679"/>
    </source>
</evidence>
<keyword evidence="9" id="KW-0472">Membrane</keyword>
<dbReference type="GO" id="GO:0000166">
    <property type="term" value="F:nucleotide binding"/>
    <property type="evidence" value="ECO:0007669"/>
    <property type="project" value="UniProtKB-KW"/>
</dbReference>
<dbReference type="Gene3D" id="3.40.50.2000">
    <property type="entry name" value="Glycogen Phosphorylase B"/>
    <property type="match status" value="2"/>
</dbReference>
<evidence type="ECO:0000256" key="2">
    <source>
        <dbReference type="ARBA" id="ARBA00004922"/>
    </source>
</evidence>
<dbReference type="Proteomes" id="UP000439550">
    <property type="component" value="Unassembled WGS sequence"/>
</dbReference>
<comment type="caution">
    <text evidence="12">The sequence shown here is derived from an EMBL/GenBank/DDBJ whole genome shotgun (WGS) entry which is preliminary data.</text>
</comment>
<feature type="domain" description="Glycosyl transferase family 1" evidence="11">
    <location>
        <begin position="308"/>
        <end position="452"/>
    </location>
</feature>
<evidence type="ECO:0000313" key="12">
    <source>
        <dbReference type="EMBL" id="MQW39087.1"/>
    </source>
</evidence>
<comment type="pathway">
    <text evidence="2">Protein modification; protein glycosylation.</text>
</comment>
<reference evidence="12 13" key="1">
    <citation type="submission" date="2019-10" db="EMBL/GenBank/DDBJ databases">
        <authorList>
            <person name="Dong K."/>
        </authorList>
    </citation>
    <scope>NUCLEOTIDE SEQUENCE [LARGE SCALE GENOMIC DNA]</scope>
    <source>
        <strain evidence="12 13">DSM 28960</strain>
    </source>
</reference>
<dbReference type="InterPro" id="IPR001296">
    <property type="entry name" value="Glyco_trans_1"/>
</dbReference>
<dbReference type="GO" id="GO:0005886">
    <property type="term" value="C:plasma membrane"/>
    <property type="evidence" value="ECO:0007669"/>
    <property type="project" value="UniProtKB-SubCell"/>
</dbReference>
<accession>A0A7X1Z7H8</accession>
<comment type="similarity">
    <text evidence="3">Belongs to the glycosyltransferase group 1 family. Glycosyltransferase 4 subfamily.</text>
</comment>
<evidence type="ECO:0000256" key="5">
    <source>
        <dbReference type="ARBA" id="ARBA00022490"/>
    </source>
</evidence>
<keyword evidence="5" id="KW-0963">Cytoplasm</keyword>
<gene>
    <name evidence="12" type="ORF">GHI93_03855</name>
</gene>
<keyword evidence="13" id="KW-1185">Reference proteome</keyword>
<dbReference type="FunFam" id="3.40.50.2000:FF:000196">
    <property type="entry name" value="UDP-N-acetylglucosamine--peptide N-acetylglucosaminyltransferase GtfA subunit"/>
    <property type="match status" value="1"/>
</dbReference>
<comment type="subcellular location">
    <subcellularLocation>
        <location evidence="1">Cell membrane</location>
        <topology evidence="1">Peripheral membrane protein</topology>
    </subcellularLocation>
</comment>